<name>A0A6A4W0I5_AMPAM</name>
<protein>
    <submittedName>
        <fullName evidence="1">Uncharacterized protein</fullName>
    </submittedName>
</protein>
<sequence>MRAASHDNSYFGNVDWMKCALLLANWRVNYDDCMFTDPSTIGGSTTAWGGSWNTGTPAGSGVRRGGPVEDWVYLYRI</sequence>
<gene>
    <name evidence="1" type="ORF">FJT64_007152</name>
</gene>
<evidence type="ECO:0000313" key="2">
    <source>
        <dbReference type="Proteomes" id="UP000440578"/>
    </source>
</evidence>
<accession>A0A6A4W0I5</accession>
<reference evidence="1 2" key="1">
    <citation type="submission" date="2019-07" db="EMBL/GenBank/DDBJ databases">
        <title>Draft genome assembly of a fouling barnacle, Amphibalanus amphitrite (Darwin, 1854): The first reference genome for Thecostraca.</title>
        <authorList>
            <person name="Kim W."/>
        </authorList>
    </citation>
    <scope>NUCLEOTIDE SEQUENCE [LARGE SCALE GENOMIC DNA]</scope>
    <source>
        <strain evidence="1">SNU_AA5</strain>
        <tissue evidence="1">Soma without cirri and trophi</tissue>
    </source>
</reference>
<organism evidence="1 2">
    <name type="scientific">Amphibalanus amphitrite</name>
    <name type="common">Striped barnacle</name>
    <name type="synonym">Balanus amphitrite</name>
    <dbReference type="NCBI Taxonomy" id="1232801"/>
    <lineage>
        <taxon>Eukaryota</taxon>
        <taxon>Metazoa</taxon>
        <taxon>Ecdysozoa</taxon>
        <taxon>Arthropoda</taxon>
        <taxon>Crustacea</taxon>
        <taxon>Multicrustacea</taxon>
        <taxon>Cirripedia</taxon>
        <taxon>Thoracica</taxon>
        <taxon>Thoracicalcarea</taxon>
        <taxon>Balanomorpha</taxon>
        <taxon>Balanoidea</taxon>
        <taxon>Balanidae</taxon>
        <taxon>Amphibalaninae</taxon>
        <taxon>Amphibalanus</taxon>
    </lineage>
</organism>
<dbReference type="OrthoDB" id="6392619at2759"/>
<dbReference type="Proteomes" id="UP000440578">
    <property type="component" value="Unassembled WGS sequence"/>
</dbReference>
<proteinExistence type="predicted"/>
<evidence type="ECO:0000313" key="1">
    <source>
        <dbReference type="EMBL" id="KAF0295291.1"/>
    </source>
</evidence>
<comment type="caution">
    <text evidence="1">The sequence shown here is derived from an EMBL/GenBank/DDBJ whole genome shotgun (WGS) entry which is preliminary data.</text>
</comment>
<dbReference type="EMBL" id="VIIS01001628">
    <property type="protein sequence ID" value="KAF0295291.1"/>
    <property type="molecule type" value="Genomic_DNA"/>
</dbReference>
<dbReference type="AlphaFoldDB" id="A0A6A4W0I5"/>
<keyword evidence="2" id="KW-1185">Reference proteome</keyword>